<comment type="caution">
    <text evidence="3">The sequence shown here is derived from an EMBL/GenBank/DDBJ whole genome shotgun (WGS) entry which is preliminary data.</text>
</comment>
<keyword evidence="3" id="KW-0645">Protease</keyword>
<gene>
    <name evidence="3" type="primary">PEP2_3</name>
    <name evidence="3" type="ORF">BGZ70_008314</name>
</gene>
<feature type="domain" description="Peptidase A1" evidence="2">
    <location>
        <begin position="1"/>
        <end position="113"/>
    </location>
</feature>
<dbReference type="PANTHER" id="PTHR47966:SF51">
    <property type="entry name" value="BETA-SITE APP-CLEAVING ENZYME, ISOFORM A-RELATED"/>
    <property type="match status" value="1"/>
</dbReference>
<sequence>MNPSLWHPVQRQAFWEIEFTKVHLGEIDLDLKGAAGAGAGAIIDTSTSLSGLHSTTARTFNHQIGAQRHWFHKNLYTLDCPTVKHLPDLTLVFGKYNYTLQSSDYVLEIEGTC</sequence>
<keyword evidence="4" id="KW-1185">Reference proteome</keyword>
<reference evidence="3" key="1">
    <citation type="journal article" date="2020" name="Fungal Divers.">
        <title>Resolving the Mortierellaceae phylogeny through synthesis of multi-gene phylogenetics and phylogenomics.</title>
        <authorList>
            <person name="Vandepol N."/>
            <person name="Liber J."/>
            <person name="Desiro A."/>
            <person name="Na H."/>
            <person name="Kennedy M."/>
            <person name="Barry K."/>
            <person name="Grigoriev I.V."/>
            <person name="Miller A.N."/>
            <person name="O'Donnell K."/>
            <person name="Stajich J.E."/>
            <person name="Bonito G."/>
        </authorList>
    </citation>
    <scope>NUCLEOTIDE SEQUENCE</scope>
    <source>
        <strain evidence="3">CK1249</strain>
    </source>
</reference>
<dbReference type="OrthoDB" id="771136at2759"/>
<dbReference type="GO" id="GO:0004190">
    <property type="term" value="F:aspartic-type endopeptidase activity"/>
    <property type="evidence" value="ECO:0007669"/>
    <property type="project" value="InterPro"/>
</dbReference>
<protein>
    <submittedName>
        <fullName evidence="3">Vacuolar protease A</fullName>
    </submittedName>
</protein>
<evidence type="ECO:0000259" key="2">
    <source>
        <dbReference type="PROSITE" id="PS51767"/>
    </source>
</evidence>
<dbReference type="Proteomes" id="UP000738359">
    <property type="component" value="Unassembled WGS sequence"/>
</dbReference>
<dbReference type="EMBL" id="JAAAHY010000059">
    <property type="protein sequence ID" value="KAF9967762.1"/>
    <property type="molecule type" value="Genomic_DNA"/>
</dbReference>
<proteinExistence type="inferred from homology"/>
<evidence type="ECO:0000313" key="4">
    <source>
        <dbReference type="Proteomes" id="UP000738359"/>
    </source>
</evidence>
<name>A0A9P6JDI5_MORAP</name>
<dbReference type="PROSITE" id="PS51767">
    <property type="entry name" value="PEPTIDASE_A1"/>
    <property type="match status" value="1"/>
</dbReference>
<dbReference type="GO" id="GO:0000324">
    <property type="term" value="C:fungal-type vacuole"/>
    <property type="evidence" value="ECO:0007669"/>
    <property type="project" value="TreeGrafter"/>
</dbReference>
<dbReference type="InterPro" id="IPR033121">
    <property type="entry name" value="PEPTIDASE_A1"/>
</dbReference>
<dbReference type="SUPFAM" id="SSF50630">
    <property type="entry name" value="Acid proteases"/>
    <property type="match status" value="1"/>
</dbReference>
<dbReference type="InterPro" id="IPR001461">
    <property type="entry name" value="Aspartic_peptidase_A1"/>
</dbReference>
<dbReference type="GO" id="GO:0006508">
    <property type="term" value="P:proteolysis"/>
    <property type="evidence" value="ECO:0007669"/>
    <property type="project" value="UniProtKB-KW"/>
</dbReference>
<comment type="similarity">
    <text evidence="1">Belongs to the peptidase A1 family.</text>
</comment>
<dbReference type="PANTHER" id="PTHR47966">
    <property type="entry name" value="BETA-SITE APP-CLEAVING ENZYME, ISOFORM A-RELATED"/>
    <property type="match status" value="1"/>
</dbReference>
<dbReference type="Pfam" id="PF00026">
    <property type="entry name" value="Asp"/>
    <property type="match status" value="1"/>
</dbReference>
<dbReference type="Gene3D" id="2.40.70.10">
    <property type="entry name" value="Acid Proteases"/>
    <property type="match status" value="1"/>
</dbReference>
<keyword evidence="3" id="KW-0378">Hydrolase</keyword>
<dbReference type="AlphaFoldDB" id="A0A9P6JDI5"/>
<evidence type="ECO:0000313" key="3">
    <source>
        <dbReference type="EMBL" id="KAF9967762.1"/>
    </source>
</evidence>
<accession>A0A9P6JDI5</accession>
<dbReference type="InterPro" id="IPR021109">
    <property type="entry name" value="Peptidase_aspartic_dom_sf"/>
</dbReference>
<organism evidence="3 4">
    <name type="scientific">Mortierella alpina</name>
    <name type="common">Oleaginous fungus</name>
    <name type="synonym">Mortierella renispora</name>
    <dbReference type="NCBI Taxonomy" id="64518"/>
    <lineage>
        <taxon>Eukaryota</taxon>
        <taxon>Fungi</taxon>
        <taxon>Fungi incertae sedis</taxon>
        <taxon>Mucoromycota</taxon>
        <taxon>Mortierellomycotina</taxon>
        <taxon>Mortierellomycetes</taxon>
        <taxon>Mortierellales</taxon>
        <taxon>Mortierellaceae</taxon>
        <taxon>Mortierella</taxon>
    </lineage>
</organism>
<evidence type="ECO:0000256" key="1">
    <source>
        <dbReference type="ARBA" id="ARBA00007447"/>
    </source>
</evidence>